<dbReference type="PROSITE" id="PS50949">
    <property type="entry name" value="HTH_GNTR"/>
    <property type="match status" value="1"/>
</dbReference>
<sequence length="223" mass="24991">MERDEMNKFDLRVSEGPNLVRDEALRRLRAAIVDGVYNPGDRLIERELCERMAISRTSVREVLRQLESEQLIRVEPRRGPVVAAISAEQARDIYEFRRMLEPAAVRLFMERAGKTELKQLRAAIEAFRTAVETTHLGGMVESMADFYETLFRGAGNSEIRAVGGRMLARISALRRASMSRPGRAPHSLREMEQLCAAIEAGDKDKAAEAAARHVDEARAAVLG</sequence>
<keyword evidence="2" id="KW-0238">DNA-binding</keyword>
<accession>A0A437MNL0</accession>
<evidence type="ECO:0000256" key="1">
    <source>
        <dbReference type="ARBA" id="ARBA00023015"/>
    </source>
</evidence>
<dbReference type="CDD" id="cd07377">
    <property type="entry name" value="WHTH_GntR"/>
    <property type="match status" value="1"/>
</dbReference>
<dbReference type="Gene3D" id="1.20.120.530">
    <property type="entry name" value="GntR ligand-binding domain-like"/>
    <property type="match status" value="1"/>
</dbReference>
<keyword evidence="3" id="KW-0804">Transcription</keyword>
<dbReference type="Pfam" id="PF00392">
    <property type="entry name" value="GntR"/>
    <property type="match status" value="1"/>
</dbReference>
<dbReference type="GO" id="GO:0003700">
    <property type="term" value="F:DNA-binding transcription factor activity"/>
    <property type="evidence" value="ECO:0007669"/>
    <property type="project" value="InterPro"/>
</dbReference>
<dbReference type="PANTHER" id="PTHR43537:SF24">
    <property type="entry name" value="GLUCONATE OPERON TRANSCRIPTIONAL REPRESSOR"/>
    <property type="match status" value="1"/>
</dbReference>
<dbReference type="PANTHER" id="PTHR43537">
    <property type="entry name" value="TRANSCRIPTIONAL REGULATOR, GNTR FAMILY"/>
    <property type="match status" value="1"/>
</dbReference>
<organism evidence="5 6">
    <name type="scientific">Rhodovarius crocodyli</name>
    <dbReference type="NCBI Taxonomy" id="1979269"/>
    <lineage>
        <taxon>Bacteria</taxon>
        <taxon>Pseudomonadati</taxon>
        <taxon>Pseudomonadota</taxon>
        <taxon>Alphaproteobacteria</taxon>
        <taxon>Acetobacterales</taxon>
        <taxon>Roseomonadaceae</taxon>
        <taxon>Rhodovarius</taxon>
    </lineage>
</organism>
<protein>
    <submittedName>
        <fullName evidence="5">GntR family transcriptional regulator</fullName>
    </submittedName>
</protein>
<dbReference type="InterPro" id="IPR008920">
    <property type="entry name" value="TF_FadR/GntR_C"/>
</dbReference>
<name>A0A437MNL0_9PROT</name>
<dbReference type="PRINTS" id="PR00035">
    <property type="entry name" value="HTHGNTR"/>
</dbReference>
<dbReference type="Proteomes" id="UP000282957">
    <property type="component" value="Unassembled WGS sequence"/>
</dbReference>
<dbReference type="InterPro" id="IPR036390">
    <property type="entry name" value="WH_DNA-bd_sf"/>
</dbReference>
<evidence type="ECO:0000313" key="6">
    <source>
        <dbReference type="Proteomes" id="UP000282957"/>
    </source>
</evidence>
<dbReference type="OrthoDB" id="9812290at2"/>
<dbReference type="Pfam" id="PF07729">
    <property type="entry name" value="FCD"/>
    <property type="match status" value="1"/>
</dbReference>
<evidence type="ECO:0000256" key="3">
    <source>
        <dbReference type="ARBA" id="ARBA00023163"/>
    </source>
</evidence>
<dbReference type="Gene3D" id="1.10.10.10">
    <property type="entry name" value="Winged helix-like DNA-binding domain superfamily/Winged helix DNA-binding domain"/>
    <property type="match status" value="1"/>
</dbReference>
<dbReference type="SMART" id="SM00895">
    <property type="entry name" value="FCD"/>
    <property type="match status" value="1"/>
</dbReference>
<dbReference type="AlphaFoldDB" id="A0A437MNL0"/>
<dbReference type="SUPFAM" id="SSF46785">
    <property type="entry name" value="Winged helix' DNA-binding domain"/>
    <property type="match status" value="1"/>
</dbReference>
<evidence type="ECO:0000259" key="4">
    <source>
        <dbReference type="PROSITE" id="PS50949"/>
    </source>
</evidence>
<gene>
    <name evidence="5" type="ORF">EOD42_03795</name>
</gene>
<dbReference type="GO" id="GO:0003677">
    <property type="term" value="F:DNA binding"/>
    <property type="evidence" value="ECO:0007669"/>
    <property type="project" value="UniProtKB-KW"/>
</dbReference>
<dbReference type="EMBL" id="SACL01000001">
    <property type="protein sequence ID" value="RVT99233.1"/>
    <property type="molecule type" value="Genomic_DNA"/>
</dbReference>
<comment type="caution">
    <text evidence="5">The sequence shown here is derived from an EMBL/GenBank/DDBJ whole genome shotgun (WGS) entry which is preliminary data.</text>
</comment>
<feature type="domain" description="HTH gntR-type" evidence="4">
    <location>
        <begin position="18"/>
        <end position="85"/>
    </location>
</feature>
<keyword evidence="1" id="KW-0805">Transcription regulation</keyword>
<proteinExistence type="predicted"/>
<evidence type="ECO:0000313" key="5">
    <source>
        <dbReference type="EMBL" id="RVT99233.1"/>
    </source>
</evidence>
<reference evidence="5 6" key="1">
    <citation type="submission" date="2019-01" db="EMBL/GenBank/DDBJ databases">
        <authorList>
            <person name="Chen W.-M."/>
        </authorList>
    </citation>
    <scope>NUCLEOTIDE SEQUENCE [LARGE SCALE GENOMIC DNA]</scope>
    <source>
        <strain evidence="5 6">CCP-6</strain>
    </source>
</reference>
<dbReference type="SMART" id="SM00345">
    <property type="entry name" value="HTH_GNTR"/>
    <property type="match status" value="1"/>
</dbReference>
<dbReference type="InterPro" id="IPR000524">
    <property type="entry name" value="Tscrpt_reg_HTH_GntR"/>
</dbReference>
<evidence type="ECO:0000256" key="2">
    <source>
        <dbReference type="ARBA" id="ARBA00023125"/>
    </source>
</evidence>
<dbReference type="InterPro" id="IPR011711">
    <property type="entry name" value="GntR_C"/>
</dbReference>
<keyword evidence="6" id="KW-1185">Reference proteome</keyword>
<dbReference type="InterPro" id="IPR036388">
    <property type="entry name" value="WH-like_DNA-bd_sf"/>
</dbReference>
<dbReference type="SUPFAM" id="SSF48008">
    <property type="entry name" value="GntR ligand-binding domain-like"/>
    <property type="match status" value="1"/>
</dbReference>